<protein>
    <submittedName>
        <fullName evidence="3">Peptidase A2</fullName>
    </submittedName>
</protein>
<feature type="domain" description="Peptidase A2" evidence="2">
    <location>
        <begin position="33"/>
        <end position="113"/>
    </location>
</feature>
<gene>
    <name evidence="3" type="ORF">C7H19_15165</name>
</gene>
<reference evidence="3 4" key="2">
    <citation type="submission" date="2018-03" db="EMBL/GenBank/DDBJ databases">
        <authorList>
            <person name="Keele B.F."/>
        </authorList>
    </citation>
    <scope>NUCLEOTIDE SEQUENCE [LARGE SCALE GENOMIC DNA]</scope>
    <source>
        <strain evidence="3 4">CCALA 016</strain>
    </source>
</reference>
<dbReference type="GO" id="GO:0004190">
    <property type="term" value="F:aspartic-type endopeptidase activity"/>
    <property type="evidence" value="ECO:0007669"/>
    <property type="project" value="InterPro"/>
</dbReference>
<dbReference type="PROSITE" id="PS50175">
    <property type="entry name" value="ASP_PROT_RETROV"/>
    <property type="match status" value="1"/>
</dbReference>
<dbReference type="OrthoDB" id="572523at2"/>
<organism evidence="3 4">
    <name type="scientific">Aphanothece hegewaldii CCALA 016</name>
    <dbReference type="NCBI Taxonomy" id="2107694"/>
    <lineage>
        <taxon>Bacteria</taxon>
        <taxon>Bacillati</taxon>
        <taxon>Cyanobacteriota</taxon>
        <taxon>Cyanophyceae</taxon>
        <taxon>Oscillatoriophycideae</taxon>
        <taxon>Chroococcales</taxon>
        <taxon>Aphanothecaceae</taxon>
        <taxon>Aphanothece</taxon>
    </lineage>
</organism>
<sequence length="132" mass="15394">MIIHPYQKIGNIDVPLIKIEFANPSNWQLSLSEYSLLDTGADITLFPYFLINNLVLRRIRKPSRTTVKGFNNKLIEAVPYLISFSFDSENFYDSVIYDLPEIELREIIIGRDILNRFCVKFDGIHQRIIINS</sequence>
<dbReference type="EMBL" id="PXOH01000017">
    <property type="protein sequence ID" value="PSF35764.1"/>
    <property type="molecule type" value="Genomic_DNA"/>
</dbReference>
<evidence type="ECO:0000256" key="1">
    <source>
        <dbReference type="ARBA" id="ARBA00022801"/>
    </source>
</evidence>
<dbReference type="Gene3D" id="2.40.70.10">
    <property type="entry name" value="Acid Proteases"/>
    <property type="match status" value="1"/>
</dbReference>
<dbReference type="AlphaFoldDB" id="A0A2T1LVL5"/>
<evidence type="ECO:0000313" key="3">
    <source>
        <dbReference type="EMBL" id="PSF35764.1"/>
    </source>
</evidence>
<dbReference type="CDD" id="cd00303">
    <property type="entry name" value="retropepsin_like"/>
    <property type="match status" value="1"/>
</dbReference>
<comment type="caution">
    <text evidence="3">The sequence shown here is derived from an EMBL/GenBank/DDBJ whole genome shotgun (WGS) entry which is preliminary data.</text>
</comment>
<accession>A0A2T1LVL5</accession>
<proteinExistence type="predicted"/>
<dbReference type="RefSeq" id="WP_106457729.1">
    <property type="nucleotide sequence ID" value="NZ_PXOH01000017.1"/>
</dbReference>
<evidence type="ECO:0000313" key="4">
    <source>
        <dbReference type="Proteomes" id="UP000239001"/>
    </source>
</evidence>
<reference evidence="3 4" key="1">
    <citation type="submission" date="2018-03" db="EMBL/GenBank/DDBJ databases">
        <title>The ancient ancestry and fast evolution of plastids.</title>
        <authorList>
            <person name="Moore K.R."/>
            <person name="Magnabosco C."/>
            <person name="Momper L."/>
            <person name="Gold D.A."/>
            <person name="Bosak T."/>
            <person name="Fournier G.P."/>
        </authorList>
    </citation>
    <scope>NUCLEOTIDE SEQUENCE [LARGE SCALE GENOMIC DNA]</scope>
    <source>
        <strain evidence="3 4">CCALA 016</strain>
    </source>
</reference>
<keyword evidence="1" id="KW-0378">Hydrolase</keyword>
<evidence type="ECO:0000259" key="2">
    <source>
        <dbReference type="PROSITE" id="PS50175"/>
    </source>
</evidence>
<dbReference type="InterPro" id="IPR021109">
    <property type="entry name" value="Peptidase_aspartic_dom_sf"/>
</dbReference>
<keyword evidence="4" id="KW-1185">Reference proteome</keyword>
<name>A0A2T1LVL5_9CHRO</name>
<dbReference type="GO" id="GO:0006508">
    <property type="term" value="P:proteolysis"/>
    <property type="evidence" value="ECO:0007669"/>
    <property type="project" value="InterPro"/>
</dbReference>
<dbReference type="Proteomes" id="UP000239001">
    <property type="component" value="Unassembled WGS sequence"/>
</dbReference>
<dbReference type="InterPro" id="IPR001995">
    <property type="entry name" value="Peptidase_A2_cat"/>
</dbReference>
<dbReference type="SUPFAM" id="SSF50630">
    <property type="entry name" value="Acid proteases"/>
    <property type="match status" value="1"/>
</dbReference>